<gene>
    <name evidence="1" type="ORF">JTBM06_V1_160001</name>
</gene>
<name>A0A7D9H436_9GAMM</name>
<sequence>MGSRFGGLKQLEPLSEDGNILIEYLVFDAIRAGFDKVVFIVRRPFIEDFEKLVEGLAKHVTVEYAFQDEYEPAGIDLPEREKPWGTGHALLAAEHLIAEPMAVINADDYYGQSAYATAVEFLSKQANDPKHYGMLGYVLRSVLSDHGTVSRGICQLADNGQLSSIVEHTKVFDNYGTITAEDGNGEEVVLSETQLASMNFWLFTPSFFSFLHKELQEFALQNGNDPKAEFLLPDIVGGLLQSGEVTADCLPHEDTWFGMTHREDRESAVSVITEMHADGTYPTPLWPEEKSDH</sequence>
<dbReference type="EMBL" id="LR633967">
    <property type="protein sequence ID" value="VUX55894.1"/>
    <property type="molecule type" value="Genomic_DNA"/>
</dbReference>
<evidence type="ECO:0000313" key="1">
    <source>
        <dbReference type="EMBL" id="VUX55894.1"/>
    </source>
</evidence>
<dbReference type="AlphaFoldDB" id="A0A7D9H436"/>
<dbReference type="SUPFAM" id="SSF53448">
    <property type="entry name" value="Nucleotide-diphospho-sugar transferases"/>
    <property type="match status" value="1"/>
</dbReference>
<dbReference type="Gene3D" id="3.90.550.10">
    <property type="entry name" value="Spore Coat Polysaccharide Biosynthesis Protein SpsA, Chain A"/>
    <property type="match status" value="1"/>
</dbReference>
<accession>A0A7D9H436</accession>
<evidence type="ECO:0008006" key="2">
    <source>
        <dbReference type="Google" id="ProtNLM"/>
    </source>
</evidence>
<dbReference type="InterPro" id="IPR029044">
    <property type="entry name" value="Nucleotide-diphossugar_trans"/>
</dbReference>
<organism evidence="1">
    <name type="scientific">uncultured Woeseiaceae bacterium</name>
    <dbReference type="NCBI Taxonomy" id="1983305"/>
    <lineage>
        <taxon>Bacteria</taxon>
        <taxon>Pseudomonadati</taxon>
        <taxon>Pseudomonadota</taxon>
        <taxon>Gammaproteobacteria</taxon>
        <taxon>Woeseiales</taxon>
        <taxon>Woeseiaceae</taxon>
        <taxon>environmental samples</taxon>
    </lineage>
</organism>
<proteinExistence type="predicted"/>
<protein>
    <recommendedName>
        <fullName evidence="2">Nucleotidyl transferase domain-containing protein</fullName>
    </recommendedName>
</protein>
<reference evidence="1" key="1">
    <citation type="submission" date="2019-07" db="EMBL/GenBank/DDBJ databases">
        <authorList>
            <person name="Weber M."/>
            <person name="Kostadinov I."/>
            <person name="Kostadinov D I."/>
        </authorList>
    </citation>
    <scope>NUCLEOTIDE SEQUENCE</scope>
    <source>
        <strain evidence="1">Gfbio:sag-sample-m06:053724c1-46a9-4a36-b237-ea2bf867836b</strain>
    </source>
</reference>